<dbReference type="Proteomes" id="UP001556367">
    <property type="component" value="Unassembled WGS sequence"/>
</dbReference>
<evidence type="ECO:0000256" key="1">
    <source>
        <dbReference type="ARBA" id="ARBA00001971"/>
    </source>
</evidence>
<gene>
    <name evidence="9" type="ORF">HGRIS_003136</name>
</gene>
<keyword evidence="5" id="KW-0479">Metal-binding</keyword>
<sequence>MSTMYGYEVRQADDVYVDLAEKALGALENDAMTQGTIVMTILPFLCHIPTWMPGAGFKRFALESAETLQRMREDPFQFVKKNLENGFGNPCMVSDLLKSSDDPDEEVIKNVAGVAYAAAADTATSSLLSFTAAMALHPAVVKKCQVEIDLIVGNQRLPIFEDRQSLPYVEAVYREVMRWRPAIPLSLPHAVIDDDVYEGYFIPKGATVVANIWAMTRDPTRYPDPELFKPERFLDAEGNICDDTILAYGFGRRICPGRYMGDATVWAFIARSLAVFDFALAKDASGNPIPIDVDDYTDNLISLPKPFKCSITPRSEAAIHLISSSE</sequence>
<evidence type="ECO:0000256" key="5">
    <source>
        <dbReference type="ARBA" id="ARBA00022723"/>
    </source>
</evidence>
<dbReference type="SUPFAM" id="SSF48264">
    <property type="entry name" value="Cytochrome P450"/>
    <property type="match status" value="1"/>
</dbReference>
<comment type="similarity">
    <text evidence="3">Belongs to the cytochrome P450 family.</text>
</comment>
<keyword evidence="6" id="KW-0560">Oxidoreductase</keyword>
<evidence type="ECO:0000256" key="6">
    <source>
        <dbReference type="ARBA" id="ARBA00023002"/>
    </source>
</evidence>
<dbReference type="InterPro" id="IPR002401">
    <property type="entry name" value="Cyt_P450_E_grp-I"/>
</dbReference>
<organism evidence="9 10">
    <name type="scientific">Hohenbuehelia grisea</name>
    <dbReference type="NCBI Taxonomy" id="104357"/>
    <lineage>
        <taxon>Eukaryota</taxon>
        <taxon>Fungi</taxon>
        <taxon>Dikarya</taxon>
        <taxon>Basidiomycota</taxon>
        <taxon>Agaricomycotina</taxon>
        <taxon>Agaricomycetes</taxon>
        <taxon>Agaricomycetidae</taxon>
        <taxon>Agaricales</taxon>
        <taxon>Pleurotineae</taxon>
        <taxon>Pleurotaceae</taxon>
        <taxon>Hohenbuehelia</taxon>
    </lineage>
</organism>
<comment type="pathway">
    <text evidence="2">Secondary metabolite biosynthesis.</text>
</comment>
<dbReference type="InterPro" id="IPR036396">
    <property type="entry name" value="Cyt_P450_sf"/>
</dbReference>
<name>A0ABR3JNB3_9AGAR</name>
<dbReference type="Gene3D" id="1.10.630.10">
    <property type="entry name" value="Cytochrome P450"/>
    <property type="match status" value="1"/>
</dbReference>
<dbReference type="PRINTS" id="PR00463">
    <property type="entry name" value="EP450I"/>
</dbReference>
<evidence type="ECO:0000313" key="9">
    <source>
        <dbReference type="EMBL" id="KAL0957036.1"/>
    </source>
</evidence>
<dbReference type="Pfam" id="PF00067">
    <property type="entry name" value="p450"/>
    <property type="match status" value="1"/>
</dbReference>
<dbReference type="PANTHER" id="PTHR46300">
    <property type="entry name" value="P450, PUTATIVE (EUROFUNG)-RELATED-RELATED"/>
    <property type="match status" value="1"/>
</dbReference>
<keyword evidence="8" id="KW-0503">Monooxygenase</keyword>
<evidence type="ECO:0000256" key="2">
    <source>
        <dbReference type="ARBA" id="ARBA00005179"/>
    </source>
</evidence>
<keyword evidence="7" id="KW-0408">Iron</keyword>
<evidence type="ECO:0000256" key="4">
    <source>
        <dbReference type="ARBA" id="ARBA00022617"/>
    </source>
</evidence>
<protein>
    <recommendedName>
        <fullName evidence="11">Cytochrome P450</fullName>
    </recommendedName>
</protein>
<evidence type="ECO:0000256" key="7">
    <source>
        <dbReference type="ARBA" id="ARBA00023004"/>
    </source>
</evidence>
<dbReference type="EMBL" id="JASNQZ010000006">
    <property type="protein sequence ID" value="KAL0957036.1"/>
    <property type="molecule type" value="Genomic_DNA"/>
</dbReference>
<dbReference type="PANTHER" id="PTHR46300:SF7">
    <property type="entry name" value="P450, PUTATIVE (EUROFUNG)-RELATED"/>
    <property type="match status" value="1"/>
</dbReference>
<reference evidence="10" key="1">
    <citation type="submission" date="2024-06" db="EMBL/GenBank/DDBJ databases">
        <title>Multi-omics analyses provide insights into the biosynthesis of the anticancer antibiotic pleurotin in Hohenbuehelia grisea.</title>
        <authorList>
            <person name="Weaver J.A."/>
            <person name="Alberti F."/>
        </authorList>
    </citation>
    <scope>NUCLEOTIDE SEQUENCE [LARGE SCALE GENOMIC DNA]</scope>
    <source>
        <strain evidence="10">T-177</strain>
    </source>
</reference>
<evidence type="ECO:0000256" key="8">
    <source>
        <dbReference type="ARBA" id="ARBA00023033"/>
    </source>
</evidence>
<evidence type="ECO:0000256" key="3">
    <source>
        <dbReference type="ARBA" id="ARBA00010617"/>
    </source>
</evidence>
<evidence type="ECO:0000313" key="10">
    <source>
        <dbReference type="Proteomes" id="UP001556367"/>
    </source>
</evidence>
<keyword evidence="10" id="KW-1185">Reference proteome</keyword>
<dbReference type="PRINTS" id="PR00385">
    <property type="entry name" value="P450"/>
</dbReference>
<comment type="caution">
    <text evidence="9">The sequence shown here is derived from an EMBL/GenBank/DDBJ whole genome shotgun (WGS) entry which is preliminary data.</text>
</comment>
<comment type="cofactor">
    <cofactor evidence="1">
        <name>heme</name>
        <dbReference type="ChEBI" id="CHEBI:30413"/>
    </cofactor>
</comment>
<dbReference type="InterPro" id="IPR001128">
    <property type="entry name" value="Cyt_P450"/>
</dbReference>
<dbReference type="InterPro" id="IPR050364">
    <property type="entry name" value="Cytochrome_P450_fung"/>
</dbReference>
<proteinExistence type="inferred from homology"/>
<accession>A0ABR3JNB3</accession>
<evidence type="ECO:0008006" key="11">
    <source>
        <dbReference type="Google" id="ProtNLM"/>
    </source>
</evidence>
<keyword evidence="4" id="KW-0349">Heme</keyword>